<protein>
    <submittedName>
        <fullName evidence="2">Uncharacterized protein</fullName>
    </submittedName>
</protein>
<proteinExistence type="predicted"/>
<evidence type="ECO:0000313" key="2">
    <source>
        <dbReference type="EMBL" id="GGH04431.1"/>
    </source>
</evidence>
<keyword evidence="3" id="KW-1185">Reference proteome</keyword>
<dbReference type="AlphaFoldDB" id="A0A917I343"/>
<organism evidence="2 3">
    <name type="scientific">Parapedobacter pyrenivorans</name>
    <dbReference type="NCBI Taxonomy" id="1305674"/>
    <lineage>
        <taxon>Bacteria</taxon>
        <taxon>Pseudomonadati</taxon>
        <taxon>Bacteroidota</taxon>
        <taxon>Sphingobacteriia</taxon>
        <taxon>Sphingobacteriales</taxon>
        <taxon>Sphingobacteriaceae</taxon>
        <taxon>Parapedobacter</taxon>
    </lineage>
</organism>
<reference evidence="2" key="1">
    <citation type="journal article" date="2014" name="Int. J. Syst. Evol. Microbiol.">
        <title>Complete genome sequence of Corynebacterium casei LMG S-19264T (=DSM 44701T), isolated from a smear-ripened cheese.</title>
        <authorList>
            <consortium name="US DOE Joint Genome Institute (JGI-PGF)"/>
            <person name="Walter F."/>
            <person name="Albersmeier A."/>
            <person name="Kalinowski J."/>
            <person name="Ruckert C."/>
        </authorList>
    </citation>
    <scope>NUCLEOTIDE SEQUENCE</scope>
    <source>
        <strain evidence="2">CGMCC 1.12195</strain>
    </source>
</reference>
<accession>A0A917I343</accession>
<reference evidence="2" key="2">
    <citation type="submission" date="2020-09" db="EMBL/GenBank/DDBJ databases">
        <authorList>
            <person name="Sun Q."/>
            <person name="Zhou Y."/>
        </authorList>
    </citation>
    <scope>NUCLEOTIDE SEQUENCE</scope>
    <source>
        <strain evidence="2">CGMCC 1.12195</strain>
    </source>
</reference>
<dbReference type="RefSeq" id="WP_188508482.1">
    <property type="nucleotide sequence ID" value="NZ_BMER01000007.1"/>
</dbReference>
<name>A0A917I343_9SPHI</name>
<dbReference type="EMBL" id="BMER01000007">
    <property type="protein sequence ID" value="GGH04431.1"/>
    <property type="molecule type" value="Genomic_DNA"/>
</dbReference>
<sequence length="203" mass="22038">MNSKTAASPSIPPQHTGKQVDLESRIMLPDEESAKSFLQLARGRLLDVNNWYATAEIPAASFVLADEHGGEAIRSVAAKGDKIRIDIPGPGPASGDGYDWVVVTDITELADQLYSITLQPTTNPLKLNDDTAHFFKDVASSTLVVERKGKEIIARYHGRNETVNTETDSTIDNVRNALVGVGAKLGLSYPQWKSLVEGLVKRP</sequence>
<comment type="caution">
    <text evidence="2">The sequence shown here is derived from an EMBL/GenBank/DDBJ whole genome shotgun (WGS) entry which is preliminary data.</text>
</comment>
<feature type="region of interest" description="Disordered" evidence="1">
    <location>
        <begin position="1"/>
        <end position="20"/>
    </location>
</feature>
<dbReference type="Proteomes" id="UP000660862">
    <property type="component" value="Unassembled WGS sequence"/>
</dbReference>
<evidence type="ECO:0000256" key="1">
    <source>
        <dbReference type="SAM" id="MobiDB-lite"/>
    </source>
</evidence>
<gene>
    <name evidence="2" type="ORF">GCM10007415_45920</name>
</gene>
<evidence type="ECO:0000313" key="3">
    <source>
        <dbReference type="Proteomes" id="UP000660862"/>
    </source>
</evidence>